<sequence>MVLGSSFLMRWLFLVALAASVFAAFHLVYTQGRQDPIFASYLRSHDISAQFILQIVFIRKSRFSHNPKLGLRNKMKNDSVAEQSFSLMKIKPTITTQSLPESEHEYSVQIFYYPWYGNPKFDKKYYHWNHNYLPHWNPEVSRKYTKGFHVPPSDIGSNFYPLLGPYSSRDPNVIEQHMKWMSSAGVDVVVVSWYPPRIADEQGHSWDDLMPVLLDAVGKYRMKLSFHMEPYKNRNGSSIRADIEYIIDNYGSHSALFKMKQPKQRKNVNKSEQKGELFEVKNLPVLYFYDSYLVPSAEWKALTTQNGKFSVRGGKYDILFIGLLVKSEDRHTLLKAGFDGIYTYFATEGFSYGSTPSNWPSLSSFCRKNNLLFVPSVGPGYDDRRVRPWNEKNLRNRENGKYYAEMFEMAHIARANIVTITSFNEWHEGTQIEPAIPFTDNGTGFVYSTYAQGPEQYLHETLDHVKKYFTPLDKIAPEKIVSVV</sequence>
<evidence type="ECO:0000256" key="3">
    <source>
        <dbReference type="ARBA" id="ARBA00022692"/>
    </source>
</evidence>
<evidence type="ECO:0000256" key="9">
    <source>
        <dbReference type="SAM" id="SignalP"/>
    </source>
</evidence>
<organism evidence="10">
    <name type="scientific">Thelazia callipaeda</name>
    <name type="common">Oriental eyeworm</name>
    <name type="synonym">Parasitic nematode</name>
    <dbReference type="NCBI Taxonomy" id="103827"/>
    <lineage>
        <taxon>Eukaryota</taxon>
        <taxon>Metazoa</taxon>
        <taxon>Ecdysozoa</taxon>
        <taxon>Nematoda</taxon>
        <taxon>Chromadorea</taxon>
        <taxon>Rhabditida</taxon>
        <taxon>Spirurina</taxon>
        <taxon>Spiruromorpha</taxon>
        <taxon>Thelazioidea</taxon>
        <taxon>Thelaziidae</taxon>
        <taxon>Thelazia</taxon>
    </lineage>
</organism>
<dbReference type="InterPro" id="IPR026071">
    <property type="entry name" value="Glyco_Hydrolase_99"/>
</dbReference>
<proteinExistence type="inferred from homology"/>
<dbReference type="PANTHER" id="PTHR13572">
    <property type="entry name" value="ENDO-ALPHA-1,2-MANNOSIDASE"/>
    <property type="match status" value="1"/>
</dbReference>
<protein>
    <submittedName>
        <fullName evidence="10">Glycoprotein endo-alpha-1,2-mannosidase</fullName>
    </submittedName>
</protein>
<dbReference type="OMA" id="PQLPHWD"/>
<keyword evidence="9" id="KW-0732">Signal</keyword>
<dbReference type="CDD" id="cd11574">
    <property type="entry name" value="GH99"/>
    <property type="match status" value="1"/>
</dbReference>
<dbReference type="GO" id="GO:0004559">
    <property type="term" value="F:alpha-mannosidase activity"/>
    <property type="evidence" value="ECO:0007669"/>
    <property type="project" value="TreeGrafter"/>
</dbReference>
<keyword evidence="5" id="KW-0735">Signal-anchor</keyword>
<dbReference type="WBParaSite" id="TCLT_0000226901-mRNA-1">
    <property type="protein sequence ID" value="TCLT_0000226901-mRNA-1"/>
    <property type="gene ID" value="TCLT_0000226901"/>
</dbReference>
<dbReference type="AlphaFoldDB" id="A0A0N5CPW9"/>
<evidence type="ECO:0000313" key="10">
    <source>
        <dbReference type="WBParaSite" id="TCLT_0000226901-mRNA-1"/>
    </source>
</evidence>
<feature type="chain" id="PRO_5005896294" evidence="9">
    <location>
        <begin position="24"/>
        <end position="484"/>
    </location>
</feature>
<keyword evidence="4" id="KW-0378">Hydrolase</keyword>
<dbReference type="Gene3D" id="3.20.20.80">
    <property type="entry name" value="Glycosidases"/>
    <property type="match status" value="1"/>
</dbReference>
<evidence type="ECO:0000256" key="2">
    <source>
        <dbReference type="ARBA" id="ARBA00009559"/>
    </source>
</evidence>
<evidence type="ECO:0000256" key="5">
    <source>
        <dbReference type="ARBA" id="ARBA00022968"/>
    </source>
</evidence>
<keyword evidence="6" id="KW-1133">Transmembrane helix</keyword>
<keyword evidence="3" id="KW-0812">Transmembrane</keyword>
<dbReference type="GO" id="GO:0000139">
    <property type="term" value="C:Golgi membrane"/>
    <property type="evidence" value="ECO:0007669"/>
    <property type="project" value="UniProtKB-SubCell"/>
</dbReference>
<comment type="subcellular location">
    <subcellularLocation>
        <location evidence="1">Golgi apparatus membrane</location>
        <topology evidence="1">Single-pass type II membrane protein</topology>
    </subcellularLocation>
</comment>
<keyword evidence="8" id="KW-0472">Membrane</keyword>
<evidence type="ECO:0000256" key="4">
    <source>
        <dbReference type="ARBA" id="ARBA00022801"/>
    </source>
</evidence>
<name>A0A0N5CPW9_THECL</name>
<reference evidence="10" key="1">
    <citation type="submission" date="2017-02" db="UniProtKB">
        <authorList>
            <consortium name="WormBaseParasite"/>
        </authorList>
    </citation>
    <scope>IDENTIFICATION</scope>
</reference>
<comment type="similarity">
    <text evidence="2">Belongs to the glycosyl hydrolase 99 family.</text>
</comment>
<accession>A0A0N5CPW9</accession>
<evidence type="ECO:0000256" key="1">
    <source>
        <dbReference type="ARBA" id="ARBA00004323"/>
    </source>
</evidence>
<keyword evidence="7" id="KW-0333">Golgi apparatus</keyword>
<evidence type="ECO:0000256" key="6">
    <source>
        <dbReference type="ARBA" id="ARBA00022989"/>
    </source>
</evidence>
<dbReference type="Pfam" id="PF16317">
    <property type="entry name" value="Glyco_hydro_99"/>
    <property type="match status" value="1"/>
</dbReference>
<evidence type="ECO:0000256" key="7">
    <source>
        <dbReference type="ARBA" id="ARBA00023034"/>
    </source>
</evidence>
<dbReference type="PANTHER" id="PTHR13572:SF4">
    <property type="entry name" value="RE57134P"/>
    <property type="match status" value="1"/>
</dbReference>
<feature type="signal peptide" evidence="9">
    <location>
        <begin position="1"/>
        <end position="23"/>
    </location>
</feature>
<evidence type="ECO:0000256" key="8">
    <source>
        <dbReference type="ARBA" id="ARBA00023136"/>
    </source>
</evidence>